<organism evidence="2 3">
    <name type="scientific">Sphaerospermopsis torques-reginae ITEP-024</name>
    <dbReference type="NCBI Taxonomy" id="984208"/>
    <lineage>
        <taxon>Bacteria</taxon>
        <taxon>Bacillati</taxon>
        <taxon>Cyanobacteriota</taxon>
        <taxon>Cyanophyceae</taxon>
        <taxon>Nostocales</taxon>
        <taxon>Aphanizomenonaceae</taxon>
        <taxon>Sphaerospermopsis</taxon>
        <taxon>Sphaerospermopsis torques-reginae</taxon>
    </lineage>
</organism>
<name>A0ABX8WUY9_9CYAN</name>
<dbReference type="InterPro" id="IPR001387">
    <property type="entry name" value="Cro/C1-type_HTH"/>
</dbReference>
<protein>
    <submittedName>
        <fullName evidence="2">Helix-turn-helix domain-containing protein</fullName>
    </submittedName>
</protein>
<dbReference type="PROSITE" id="PS50943">
    <property type="entry name" value="HTH_CROC1"/>
    <property type="match status" value="1"/>
</dbReference>
<evidence type="ECO:0000259" key="1">
    <source>
        <dbReference type="PROSITE" id="PS50943"/>
    </source>
</evidence>
<keyword evidence="3" id="KW-1185">Reference proteome</keyword>
<sequence>MSRSLRIRHDCIDKAKLAIYKSYPHQRALANDTGLSLTTVSKFLTGKPIDYANFEELCHRLNLDWREIAVTNEDVTSTPPRNTYKYGKKNSNSKIGERRLIFQHFMDALKN</sequence>
<reference evidence="2 3" key="1">
    <citation type="journal article" date="2022" name="J. Am. Chem. Soc.">
        <title>Biosynthesis of Guanitoxin Enables Global Environmental Detection in Freshwater Cyanobacteria.</title>
        <authorList>
            <person name="Lima S.T."/>
            <person name="Fallon T.R."/>
            <person name="Cordoza J.L."/>
            <person name="Chekan J.R."/>
            <person name="Delbaje E."/>
            <person name="Hopiavuori A.R."/>
            <person name="Alvarenga D.O."/>
            <person name="Wood S.M."/>
            <person name="Luhavaya H."/>
            <person name="Baumgartner J.T."/>
            <person name="Dorr F.A."/>
            <person name="Etchegaray A."/>
            <person name="Pinto E."/>
            <person name="McKinnie S.M.K."/>
            <person name="Fiore M.F."/>
            <person name="Moore B.S."/>
        </authorList>
    </citation>
    <scope>NUCLEOTIDE SEQUENCE [LARGE SCALE GENOMIC DNA]</scope>
    <source>
        <strain evidence="2 3">ITEP-024</strain>
    </source>
</reference>
<feature type="domain" description="HTH cro/C1-type" evidence="1">
    <location>
        <begin position="26"/>
        <end position="68"/>
    </location>
</feature>
<dbReference type="RefSeq" id="WP_220608459.1">
    <property type="nucleotide sequence ID" value="NZ_CP080598.1"/>
</dbReference>
<evidence type="ECO:0000313" key="2">
    <source>
        <dbReference type="EMBL" id="QYX30231.1"/>
    </source>
</evidence>
<dbReference type="EMBL" id="CP080598">
    <property type="protein sequence ID" value="QYX30231.1"/>
    <property type="molecule type" value="Genomic_DNA"/>
</dbReference>
<proteinExistence type="predicted"/>
<dbReference type="CDD" id="cd00093">
    <property type="entry name" value="HTH_XRE"/>
    <property type="match status" value="1"/>
</dbReference>
<dbReference type="Proteomes" id="UP000826540">
    <property type="component" value="Chromosome"/>
</dbReference>
<evidence type="ECO:0000313" key="3">
    <source>
        <dbReference type="Proteomes" id="UP000826540"/>
    </source>
</evidence>
<gene>
    <name evidence="2" type="ORF">K2F26_14940</name>
</gene>
<accession>A0ABX8WUY9</accession>